<name>A0A2I0VLI5_9ASPA</name>
<dbReference type="InterPro" id="IPR053151">
    <property type="entry name" value="RNase_H-like"/>
</dbReference>
<gene>
    <name evidence="2" type="ORF">MA16_Dca005195</name>
</gene>
<sequence length="219" mass="25141">MNHFRIIARTKEKINSLYKVNLLNQKQFRGFKFVANKLNKNIFEFLHEPTYKFVIWKKPNIGFIKVNTDGSVSDNKYGCGGILRNYKGNMIMAFSSPIENCSVLVAELLAILKALNICLYSGFFKIWLEVDALLVINCLSAEHSGNFDTFYILKDIKKMLSHLDYKISHIWREGNAAADFLAKNGAVLLQDTYYDPNNIPFPLRGIINLDKSGLPYIRF</sequence>
<dbReference type="PANTHER" id="PTHR47723:SF19">
    <property type="entry name" value="POLYNUCLEOTIDYL TRANSFERASE, RIBONUCLEASE H-LIKE SUPERFAMILY PROTEIN"/>
    <property type="match status" value="1"/>
</dbReference>
<dbReference type="SUPFAM" id="SSF53098">
    <property type="entry name" value="Ribonuclease H-like"/>
    <property type="match status" value="1"/>
</dbReference>
<dbReference type="Pfam" id="PF13456">
    <property type="entry name" value="RVT_3"/>
    <property type="match status" value="1"/>
</dbReference>
<dbReference type="InterPro" id="IPR044730">
    <property type="entry name" value="RNase_H-like_dom_plant"/>
</dbReference>
<accession>A0A2I0VLI5</accession>
<evidence type="ECO:0000259" key="1">
    <source>
        <dbReference type="Pfam" id="PF13456"/>
    </source>
</evidence>
<dbReference type="AlphaFoldDB" id="A0A2I0VLI5"/>
<evidence type="ECO:0000313" key="2">
    <source>
        <dbReference type="EMBL" id="PKU64272.1"/>
    </source>
</evidence>
<dbReference type="CDD" id="cd06222">
    <property type="entry name" value="RNase_H_like"/>
    <property type="match status" value="1"/>
</dbReference>
<feature type="domain" description="RNase H type-1" evidence="1">
    <location>
        <begin position="67"/>
        <end position="184"/>
    </location>
</feature>
<proteinExistence type="predicted"/>
<dbReference type="InterPro" id="IPR012337">
    <property type="entry name" value="RNaseH-like_sf"/>
</dbReference>
<dbReference type="EMBL" id="KZ503429">
    <property type="protein sequence ID" value="PKU64272.1"/>
    <property type="molecule type" value="Genomic_DNA"/>
</dbReference>
<dbReference type="InterPro" id="IPR002156">
    <property type="entry name" value="RNaseH_domain"/>
</dbReference>
<dbReference type="Proteomes" id="UP000233837">
    <property type="component" value="Unassembled WGS sequence"/>
</dbReference>
<keyword evidence="3" id="KW-1185">Reference proteome</keyword>
<dbReference type="PANTHER" id="PTHR47723">
    <property type="entry name" value="OS05G0353850 PROTEIN"/>
    <property type="match status" value="1"/>
</dbReference>
<dbReference type="InterPro" id="IPR036397">
    <property type="entry name" value="RNaseH_sf"/>
</dbReference>
<protein>
    <submittedName>
        <fullName evidence="2">Ribonuclease H protein</fullName>
    </submittedName>
</protein>
<evidence type="ECO:0000313" key="3">
    <source>
        <dbReference type="Proteomes" id="UP000233837"/>
    </source>
</evidence>
<dbReference type="Gene3D" id="3.30.420.10">
    <property type="entry name" value="Ribonuclease H-like superfamily/Ribonuclease H"/>
    <property type="match status" value="1"/>
</dbReference>
<dbReference type="GO" id="GO:0003676">
    <property type="term" value="F:nucleic acid binding"/>
    <property type="evidence" value="ECO:0007669"/>
    <property type="project" value="InterPro"/>
</dbReference>
<reference evidence="2 3" key="2">
    <citation type="journal article" date="2017" name="Nature">
        <title>The Apostasia genome and the evolution of orchids.</title>
        <authorList>
            <person name="Zhang G.Q."/>
            <person name="Liu K.W."/>
            <person name="Li Z."/>
            <person name="Lohaus R."/>
            <person name="Hsiao Y.Y."/>
            <person name="Niu S.C."/>
            <person name="Wang J.Y."/>
            <person name="Lin Y.C."/>
            <person name="Xu Q."/>
            <person name="Chen L.J."/>
            <person name="Yoshida K."/>
            <person name="Fujiwara S."/>
            <person name="Wang Z.W."/>
            <person name="Zhang Y.Q."/>
            <person name="Mitsuda N."/>
            <person name="Wang M."/>
            <person name="Liu G.H."/>
            <person name="Pecoraro L."/>
            <person name="Huang H.X."/>
            <person name="Xiao X.J."/>
            <person name="Lin M."/>
            <person name="Wu X.Y."/>
            <person name="Wu W.L."/>
            <person name="Chen Y.Y."/>
            <person name="Chang S.B."/>
            <person name="Sakamoto S."/>
            <person name="Ohme-Takagi M."/>
            <person name="Yagi M."/>
            <person name="Zeng S.J."/>
            <person name="Shen C.Y."/>
            <person name="Yeh C.M."/>
            <person name="Luo Y.B."/>
            <person name="Tsai W.C."/>
            <person name="Van de Peer Y."/>
            <person name="Liu Z.J."/>
        </authorList>
    </citation>
    <scope>NUCLEOTIDE SEQUENCE [LARGE SCALE GENOMIC DNA]</scope>
    <source>
        <tissue evidence="2">The whole plant</tissue>
    </source>
</reference>
<dbReference type="GO" id="GO:0004523">
    <property type="term" value="F:RNA-DNA hybrid ribonuclease activity"/>
    <property type="evidence" value="ECO:0007669"/>
    <property type="project" value="InterPro"/>
</dbReference>
<organism evidence="2 3">
    <name type="scientific">Dendrobium catenatum</name>
    <dbReference type="NCBI Taxonomy" id="906689"/>
    <lineage>
        <taxon>Eukaryota</taxon>
        <taxon>Viridiplantae</taxon>
        <taxon>Streptophyta</taxon>
        <taxon>Embryophyta</taxon>
        <taxon>Tracheophyta</taxon>
        <taxon>Spermatophyta</taxon>
        <taxon>Magnoliopsida</taxon>
        <taxon>Liliopsida</taxon>
        <taxon>Asparagales</taxon>
        <taxon>Orchidaceae</taxon>
        <taxon>Epidendroideae</taxon>
        <taxon>Malaxideae</taxon>
        <taxon>Dendrobiinae</taxon>
        <taxon>Dendrobium</taxon>
    </lineage>
</organism>
<reference evidence="2 3" key="1">
    <citation type="journal article" date="2016" name="Sci. Rep.">
        <title>The Dendrobium catenatum Lindl. genome sequence provides insights into polysaccharide synthase, floral development and adaptive evolution.</title>
        <authorList>
            <person name="Zhang G.Q."/>
            <person name="Xu Q."/>
            <person name="Bian C."/>
            <person name="Tsai W.C."/>
            <person name="Yeh C.M."/>
            <person name="Liu K.W."/>
            <person name="Yoshida K."/>
            <person name="Zhang L.S."/>
            <person name="Chang S.B."/>
            <person name="Chen F."/>
            <person name="Shi Y."/>
            <person name="Su Y.Y."/>
            <person name="Zhang Y.Q."/>
            <person name="Chen L.J."/>
            <person name="Yin Y."/>
            <person name="Lin M."/>
            <person name="Huang H."/>
            <person name="Deng H."/>
            <person name="Wang Z.W."/>
            <person name="Zhu S.L."/>
            <person name="Zhao X."/>
            <person name="Deng C."/>
            <person name="Niu S.C."/>
            <person name="Huang J."/>
            <person name="Wang M."/>
            <person name="Liu G.H."/>
            <person name="Yang H.J."/>
            <person name="Xiao X.J."/>
            <person name="Hsiao Y.Y."/>
            <person name="Wu W.L."/>
            <person name="Chen Y.Y."/>
            <person name="Mitsuda N."/>
            <person name="Ohme-Takagi M."/>
            <person name="Luo Y.B."/>
            <person name="Van de Peer Y."/>
            <person name="Liu Z.J."/>
        </authorList>
    </citation>
    <scope>NUCLEOTIDE SEQUENCE [LARGE SCALE GENOMIC DNA]</scope>
    <source>
        <tissue evidence="2">The whole plant</tissue>
    </source>
</reference>